<dbReference type="GO" id="GO:0003729">
    <property type="term" value="F:mRNA binding"/>
    <property type="evidence" value="ECO:0000318"/>
    <property type="project" value="GO_Central"/>
</dbReference>
<reference evidence="7" key="1">
    <citation type="journal article" date="2002" name="Science">
        <title>The draft genome of Ciona intestinalis: insights into chordate and vertebrate origins.</title>
        <authorList>
            <person name="Dehal P."/>
            <person name="Satou Y."/>
            <person name="Campbell R.K."/>
            <person name="Chapman J."/>
            <person name="Degnan B."/>
            <person name="De Tomaso A."/>
            <person name="Davidson B."/>
            <person name="Di Gregorio A."/>
            <person name="Gelpke M."/>
            <person name="Goodstein D.M."/>
            <person name="Harafuji N."/>
            <person name="Hastings K.E."/>
            <person name="Ho I."/>
            <person name="Hotta K."/>
            <person name="Huang W."/>
            <person name="Kawashima T."/>
            <person name="Lemaire P."/>
            <person name="Martinez D."/>
            <person name="Meinertzhagen I.A."/>
            <person name="Necula S."/>
            <person name="Nonaka M."/>
            <person name="Putnam N."/>
            <person name="Rash S."/>
            <person name="Saiga H."/>
            <person name="Satake M."/>
            <person name="Terry A."/>
            <person name="Yamada L."/>
            <person name="Wang H.G."/>
            <person name="Awazu S."/>
            <person name="Azumi K."/>
            <person name="Boore J."/>
            <person name="Branno M."/>
            <person name="Chin-Bow S."/>
            <person name="DeSantis R."/>
            <person name="Doyle S."/>
            <person name="Francino P."/>
            <person name="Keys D.N."/>
            <person name="Haga S."/>
            <person name="Hayashi H."/>
            <person name="Hino K."/>
            <person name="Imai K.S."/>
            <person name="Inaba K."/>
            <person name="Kano S."/>
            <person name="Kobayashi K."/>
            <person name="Kobayashi M."/>
            <person name="Lee B.I."/>
            <person name="Makabe K.W."/>
            <person name="Manohar C."/>
            <person name="Matassi G."/>
            <person name="Medina M."/>
            <person name="Mochizuki Y."/>
            <person name="Mount S."/>
            <person name="Morishita T."/>
            <person name="Miura S."/>
            <person name="Nakayama A."/>
            <person name="Nishizaka S."/>
            <person name="Nomoto H."/>
            <person name="Ohta F."/>
            <person name="Oishi K."/>
            <person name="Rigoutsos I."/>
            <person name="Sano M."/>
            <person name="Sasaki A."/>
            <person name="Sasakura Y."/>
            <person name="Shoguchi E."/>
            <person name="Shin-i T."/>
            <person name="Spagnuolo A."/>
            <person name="Stainier D."/>
            <person name="Suzuki M.M."/>
            <person name="Tassy O."/>
            <person name="Takatori N."/>
            <person name="Tokuoka M."/>
            <person name="Yagi K."/>
            <person name="Yoshizaki F."/>
            <person name="Wada S."/>
            <person name="Zhang C."/>
            <person name="Hyatt P.D."/>
            <person name="Larimer F."/>
            <person name="Detter C."/>
            <person name="Doggett N."/>
            <person name="Glavina T."/>
            <person name="Hawkins T."/>
            <person name="Richardson P."/>
            <person name="Lucas S."/>
            <person name="Kohara Y."/>
            <person name="Levine M."/>
            <person name="Satoh N."/>
            <person name="Rokhsar D.S."/>
        </authorList>
    </citation>
    <scope>NUCLEOTIDE SEQUENCE [LARGE SCALE GENOMIC DNA]</scope>
</reference>
<dbReference type="OrthoDB" id="10262653at2759"/>
<dbReference type="FunFam" id="3.30.1740.20:FF:000001">
    <property type="entry name" value="40S ribosomal protein S26"/>
    <property type="match status" value="1"/>
</dbReference>
<protein>
    <recommendedName>
        <fullName evidence="4">40S ribosomal protein S26</fullName>
    </recommendedName>
</protein>
<dbReference type="STRING" id="7719.ENSCINP00000022141"/>
<reference evidence="6" key="2">
    <citation type="journal article" date="2008" name="Genome Biol.">
        <title>Improved genome assembly and evidence-based global gene model set for the chordate Ciona intestinalis: new insight into intron and operon populations.</title>
        <authorList>
            <person name="Satou Y."/>
            <person name="Mineta K."/>
            <person name="Ogasawara M."/>
            <person name="Sasakura Y."/>
            <person name="Shoguchi E."/>
            <person name="Ueno K."/>
            <person name="Yamada L."/>
            <person name="Matsumoto J."/>
            <person name="Wasserscheid J."/>
            <person name="Dewar K."/>
            <person name="Wiley G.B."/>
            <person name="Macmil S.L."/>
            <person name="Roe B.A."/>
            <person name="Zeller R.W."/>
            <person name="Hastings K.E."/>
            <person name="Lemaire P."/>
            <person name="Lindquist E."/>
            <person name="Endo T."/>
            <person name="Hotta K."/>
            <person name="Inaba K."/>
        </authorList>
    </citation>
    <scope>NUCLEOTIDE SEQUENCE [LARGE SCALE GENOMIC DNA]</scope>
    <source>
        <strain evidence="6">wild type</strain>
    </source>
</reference>
<name>A0A1W2WM83_CIOIN</name>
<evidence type="ECO:0000256" key="2">
    <source>
        <dbReference type="ARBA" id="ARBA00022980"/>
    </source>
</evidence>
<dbReference type="OMA" id="KCYCVSC"/>
<dbReference type="Gene3D" id="3.30.1740.20">
    <property type="entry name" value="Ribosomal protein S26e"/>
    <property type="match status" value="1"/>
</dbReference>
<evidence type="ECO:0000256" key="4">
    <source>
        <dbReference type="RuleBase" id="RU363128"/>
    </source>
</evidence>
<dbReference type="PANTHER" id="PTHR12538:SF0">
    <property type="entry name" value="40S RIBOSOMAL PROTEIN S26"/>
    <property type="match status" value="1"/>
</dbReference>
<organism evidence="6 7">
    <name type="scientific">Ciona intestinalis</name>
    <name type="common">Transparent sea squirt</name>
    <name type="synonym">Ascidia intestinalis</name>
    <dbReference type="NCBI Taxonomy" id="7719"/>
    <lineage>
        <taxon>Eukaryota</taxon>
        <taxon>Metazoa</taxon>
        <taxon>Chordata</taxon>
        <taxon>Tunicata</taxon>
        <taxon>Ascidiacea</taxon>
        <taxon>Phlebobranchia</taxon>
        <taxon>Cionidae</taxon>
        <taxon>Ciona</taxon>
    </lineage>
</organism>
<evidence type="ECO:0000313" key="6">
    <source>
        <dbReference type="Ensembl" id="ENSCINP00000022141.2"/>
    </source>
</evidence>
<dbReference type="InParanoid" id="A0A1W2WM83"/>
<proteinExistence type="inferred from homology"/>
<dbReference type="EMBL" id="EAAA01001357">
    <property type="status" value="NOT_ANNOTATED_CDS"/>
    <property type="molecule type" value="Genomic_DNA"/>
</dbReference>
<dbReference type="AlphaFoldDB" id="A0A1W2WM83"/>
<evidence type="ECO:0000256" key="5">
    <source>
        <dbReference type="SAM" id="MobiDB-lite"/>
    </source>
</evidence>
<feature type="compositionally biased region" description="Low complexity" evidence="5">
    <location>
        <begin position="102"/>
        <end position="119"/>
    </location>
</feature>
<sequence>MPFKRRNGGRNKQGRGHVKYVRCESSGARVPKDKAIKKYIIRNIVDAAGMRDLSEASVYESYALPKMYYKVYYSVSAAIHLRLVKNRSRLARKDRTPPPRFRPGGQQQQQQNQTRPRVS</sequence>
<dbReference type="Ensembl" id="ENSCINT00000022387.2">
    <property type="protein sequence ID" value="ENSCINP00000022141.2"/>
    <property type="gene ID" value="ENSCING00000011628.2"/>
</dbReference>
<comment type="similarity">
    <text evidence="1 4">Belongs to the eukaryotic ribosomal protein eS26 family.</text>
</comment>
<reference evidence="6" key="4">
    <citation type="submission" date="2025-09" db="UniProtKB">
        <authorList>
            <consortium name="Ensembl"/>
        </authorList>
    </citation>
    <scope>IDENTIFICATION</scope>
</reference>
<evidence type="ECO:0000256" key="1">
    <source>
        <dbReference type="ARBA" id="ARBA00008596"/>
    </source>
</evidence>
<dbReference type="GO" id="GO:0003735">
    <property type="term" value="F:structural constituent of ribosome"/>
    <property type="evidence" value="ECO:0000318"/>
    <property type="project" value="GO_Central"/>
</dbReference>
<dbReference type="InterPro" id="IPR038551">
    <property type="entry name" value="Ribosomal_eS26_sf"/>
</dbReference>
<dbReference type="PANTHER" id="PTHR12538">
    <property type="entry name" value="40S RIBOSOMAL PROTEIN S26"/>
    <property type="match status" value="1"/>
</dbReference>
<keyword evidence="3 4" id="KW-0687">Ribonucleoprotein</keyword>
<accession>A0A1W2WM83</accession>
<accession>F7APY2</accession>
<dbReference type="RefSeq" id="XP_002131143.1">
    <property type="nucleotide sequence ID" value="XM_002131107.2"/>
</dbReference>
<dbReference type="GO" id="GO:0006412">
    <property type="term" value="P:translation"/>
    <property type="evidence" value="ECO:0007669"/>
    <property type="project" value="InterPro"/>
</dbReference>
<dbReference type="InterPro" id="IPR000892">
    <property type="entry name" value="Ribosomal_eS26"/>
</dbReference>
<dbReference type="RefSeq" id="XP_002131128.1">
    <property type="nucleotide sequence ID" value="XM_002131092.3"/>
</dbReference>
<keyword evidence="7" id="KW-1185">Reference proteome</keyword>
<evidence type="ECO:0000256" key="3">
    <source>
        <dbReference type="ARBA" id="ARBA00023274"/>
    </source>
</evidence>
<keyword evidence="2 4" id="KW-0689">Ribosomal protein</keyword>
<feature type="region of interest" description="Disordered" evidence="5">
    <location>
        <begin position="86"/>
        <end position="119"/>
    </location>
</feature>
<dbReference type="GO" id="GO:0022627">
    <property type="term" value="C:cytosolic small ribosomal subunit"/>
    <property type="evidence" value="ECO:0000318"/>
    <property type="project" value="GO_Central"/>
</dbReference>
<dbReference type="GeneID" id="100180455"/>
<dbReference type="RefSeq" id="XP_002131105.1">
    <property type="nucleotide sequence ID" value="XM_002131069.4"/>
</dbReference>
<dbReference type="KEGG" id="cin:100180455"/>
<reference evidence="6" key="3">
    <citation type="submission" date="2025-08" db="UniProtKB">
        <authorList>
            <consortium name="Ensembl"/>
        </authorList>
    </citation>
    <scope>IDENTIFICATION</scope>
</reference>
<gene>
    <name evidence="6" type="primary">LOC100180455</name>
</gene>
<dbReference type="eggNOG" id="KOG1768">
    <property type="taxonomic scope" value="Eukaryota"/>
</dbReference>
<dbReference type="Pfam" id="PF01283">
    <property type="entry name" value="Ribosomal_S26e"/>
    <property type="match status" value="1"/>
</dbReference>
<dbReference type="FunCoup" id="A0A1W2WM83">
    <property type="interactions" value="447"/>
</dbReference>
<dbReference type="GeneTree" id="ENSGT00390000002517"/>
<evidence type="ECO:0000313" key="7">
    <source>
        <dbReference type="Proteomes" id="UP000008144"/>
    </source>
</evidence>
<dbReference type="Proteomes" id="UP000008144">
    <property type="component" value="Chromosome 2"/>
</dbReference>